<evidence type="ECO:0000313" key="2">
    <source>
        <dbReference type="Proteomes" id="UP000051124"/>
    </source>
</evidence>
<dbReference type="AlphaFoldDB" id="A0A0S7WJ32"/>
<proteinExistence type="predicted"/>
<dbReference type="InterPro" id="IPR014995">
    <property type="entry name" value="DUF1844"/>
</dbReference>
<reference evidence="1 2" key="1">
    <citation type="journal article" date="2015" name="Microbiome">
        <title>Genomic resolution of linkages in carbon, nitrogen, and sulfur cycling among widespread estuary sediment bacteria.</title>
        <authorList>
            <person name="Baker B.J."/>
            <person name="Lazar C.S."/>
            <person name="Teske A.P."/>
            <person name="Dick G.J."/>
        </authorList>
    </citation>
    <scope>NUCLEOTIDE SEQUENCE [LARGE SCALE GENOMIC DNA]</scope>
    <source>
        <strain evidence="1">DG_26</strain>
    </source>
</reference>
<dbReference type="Pfam" id="PF08899">
    <property type="entry name" value="DUF1844"/>
    <property type="match status" value="1"/>
</dbReference>
<accession>A0A0S7WJ32</accession>
<dbReference type="EMBL" id="LIZT01000029">
    <property type="protein sequence ID" value="KPJ50174.1"/>
    <property type="molecule type" value="Genomic_DNA"/>
</dbReference>
<protein>
    <recommendedName>
        <fullName evidence="3">DUF1844 domain-containing protein</fullName>
    </recommendedName>
</protein>
<organism evidence="1 2">
    <name type="scientific">candidate division TA06 bacterium DG_26</name>
    <dbReference type="NCBI Taxonomy" id="1703771"/>
    <lineage>
        <taxon>Bacteria</taxon>
        <taxon>Bacteria division TA06</taxon>
    </lineage>
</organism>
<dbReference type="Proteomes" id="UP000051124">
    <property type="component" value="Unassembled WGS sequence"/>
</dbReference>
<sequence length="93" mass="10422">MTKKKKEEENSLPTASFSSLVLMLATGALQQLGVIENPITKKKEKDLTFARVTIDSLSILKEKTRGNLKPDEEKLLDGLLLELRMKYVEESGT</sequence>
<gene>
    <name evidence="1" type="ORF">AMJ40_03655</name>
</gene>
<comment type="caution">
    <text evidence="1">The sequence shown here is derived from an EMBL/GenBank/DDBJ whole genome shotgun (WGS) entry which is preliminary data.</text>
</comment>
<evidence type="ECO:0008006" key="3">
    <source>
        <dbReference type="Google" id="ProtNLM"/>
    </source>
</evidence>
<evidence type="ECO:0000313" key="1">
    <source>
        <dbReference type="EMBL" id="KPJ50174.1"/>
    </source>
</evidence>
<name>A0A0S7WJ32_UNCT6</name>